<protein>
    <submittedName>
        <fullName evidence="2">NAD-dependent dehydratase</fullName>
    </submittedName>
</protein>
<dbReference type="AlphaFoldDB" id="A0A172TZ36"/>
<dbReference type="PANTHER" id="PTHR43162:SF1">
    <property type="entry name" value="PRESTALK A DIFFERENTIATION PROTEIN A"/>
    <property type="match status" value="1"/>
</dbReference>
<dbReference type="EMBL" id="CP011390">
    <property type="protein sequence ID" value="ANE52345.1"/>
    <property type="molecule type" value="Genomic_DNA"/>
</dbReference>
<gene>
    <name evidence="2" type="ORF">SY85_19500</name>
</gene>
<dbReference type="KEGG" id="fla:SY85_19500"/>
<name>A0A172TZ36_9BACT</name>
<reference evidence="3" key="1">
    <citation type="submission" date="2015-01" db="EMBL/GenBank/DDBJ databases">
        <title>Flavisolibacter sp./LCS9/ whole genome sequencing.</title>
        <authorList>
            <person name="Kim M.K."/>
            <person name="Srinivasan S."/>
            <person name="Lee J.-J."/>
        </authorList>
    </citation>
    <scope>NUCLEOTIDE SEQUENCE [LARGE SCALE GENOMIC DNA]</scope>
    <source>
        <strain evidence="3">LCS9</strain>
    </source>
</reference>
<dbReference type="Gene3D" id="3.40.50.720">
    <property type="entry name" value="NAD(P)-binding Rossmann-like Domain"/>
    <property type="match status" value="1"/>
</dbReference>
<dbReference type="InterPro" id="IPR036291">
    <property type="entry name" value="NAD(P)-bd_dom_sf"/>
</dbReference>
<dbReference type="STRING" id="1492898.SY85_19500"/>
<reference evidence="2 3" key="2">
    <citation type="journal article" date="2016" name="Int. J. Syst. Evol. Microbiol.">
        <title>Flavisolibacter tropicus sp. nov., isolated from tropical soil.</title>
        <authorList>
            <person name="Lee J.J."/>
            <person name="Kang M.S."/>
            <person name="Kim G.S."/>
            <person name="Lee C.S."/>
            <person name="Lim S."/>
            <person name="Lee J."/>
            <person name="Roh S.H."/>
            <person name="Kang H."/>
            <person name="Ha J.M."/>
            <person name="Bae S."/>
            <person name="Jung H.Y."/>
            <person name="Kim M.K."/>
        </authorList>
    </citation>
    <scope>NUCLEOTIDE SEQUENCE [LARGE SCALE GENOMIC DNA]</scope>
    <source>
        <strain evidence="2 3">LCS9</strain>
    </source>
</reference>
<dbReference type="OrthoDB" id="2149806at2"/>
<dbReference type="Proteomes" id="UP000077177">
    <property type="component" value="Chromosome"/>
</dbReference>
<dbReference type="PANTHER" id="PTHR43162">
    <property type="match status" value="1"/>
</dbReference>
<organism evidence="2 3">
    <name type="scientific">Flavisolibacter tropicus</name>
    <dbReference type="NCBI Taxonomy" id="1492898"/>
    <lineage>
        <taxon>Bacteria</taxon>
        <taxon>Pseudomonadati</taxon>
        <taxon>Bacteroidota</taxon>
        <taxon>Chitinophagia</taxon>
        <taxon>Chitinophagales</taxon>
        <taxon>Chitinophagaceae</taxon>
        <taxon>Flavisolibacter</taxon>
    </lineage>
</organism>
<keyword evidence="3" id="KW-1185">Reference proteome</keyword>
<accession>A0A172TZ36</accession>
<dbReference type="Pfam" id="PF13460">
    <property type="entry name" value="NAD_binding_10"/>
    <property type="match status" value="1"/>
</dbReference>
<dbReference type="InterPro" id="IPR051604">
    <property type="entry name" value="Ergot_Alk_Oxidoreductase"/>
</dbReference>
<dbReference type="InterPro" id="IPR016040">
    <property type="entry name" value="NAD(P)-bd_dom"/>
</dbReference>
<feature type="domain" description="NAD(P)-binding" evidence="1">
    <location>
        <begin position="7"/>
        <end position="115"/>
    </location>
</feature>
<dbReference type="PATRIC" id="fig|1492898.3.peg.4244"/>
<evidence type="ECO:0000259" key="1">
    <source>
        <dbReference type="Pfam" id="PF13460"/>
    </source>
</evidence>
<dbReference type="Gene3D" id="3.90.25.10">
    <property type="entry name" value="UDP-galactose 4-epimerase, domain 1"/>
    <property type="match status" value="1"/>
</dbReference>
<sequence length="297" mass="32119">MKYVITGSAGHISKPLAEQLLAAGHEVTVIGRNAEHLKELTDKGAKAAIGSIEDVAFLKQAFAGADAVYTMVPPIFNVTDWKAHIGKVGKNYADAIQANNIKYVVNLSSFGAHRPDGCGPVSGLYRAEGALNALTDVNIIHLRPGYFFQNFLGNIDMVKHMNIIGSNFGGDDFKLVLADPSDIAAVAAEALLKLDFKGHTVRYITSDERNTADIASVLGKAVNKPELPWIIFTDEQAVEGLKQAGLPEEIAKNYTEMGAGLRTGIMAEDYWKNRPSSFGKTKLEDFAQTFAAVYNKS</sequence>
<evidence type="ECO:0000313" key="3">
    <source>
        <dbReference type="Proteomes" id="UP000077177"/>
    </source>
</evidence>
<dbReference type="SUPFAM" id="SSF51735">
    <property type="entry name" value="NAD(P)-binding Rossmann-fold domains"/>
    <property type="match status" value="1"/>
</dbReference>
<dbReference type="RefSeq" id="WP_066406711.1">
    <property type="nucleotide sequence ID" value="NZ_CP011390.1"/>
</dbReference>
<evidence type="ECO:0000313" key="2">
    <source>
        <dbReference type="EMBL" id="ANE52345.1"/>
    </source>
</evidence>
<proteinExistence type="predicted"/>